<dbReference type="Proteomes" id="UP001174909">
    <property type="component" value="Unassembled WGS sequence"/>
</dbReference>
<keyword evidence="2" id="KW-1185">Reference proteome</keyword>
<reference evidence="1" key="1">
    <citation type="submission" date="2023-03" db="EMBL/GenBank/DDBJ databases">
        <authorList>
            <person name="Steffen K."/>
            <person name="Cardenas P."/>
        </authorList>
    </citation>
    <scope>NUCLEOTIDE SEQUENCE</scope>
</reference>
<name>A0AA35TKT8_GEOBA</name>
<proteinExistence type="predicted"/>
<dbReference type="EMBL" id="CASHTH010003834">
    <property type="protein sequence ID" value="CAI8050120.1"/>
    <property type="molecule type" value="Genomic_DNA"/>
</dbReference>
<evidence type="ECO:0000313" key="2">
    <source>
        <dbReference type="Proteomes" id="UP001174909"/>
    </source>
</evidence>
<organism evidence="1 2">
    <name type="scientific">Geodia barretti</name>
    <name type="common">Barrett's horny sponge</name>
    <dbReference type="NCBI Taxonomy" id="519541"/>
    <lineage>
        <taxon>Eukaryota</taxon>
        <taxon>Metazoa</taxon>
        <taxon>Porifera</taxon>
        <taxon>Demospongiae</taxon>
        <taxon>Heteroscleromorpha</taxon>
        <taxon>Tetractinellida</taxon>
        <taxon>Astrophorina</taxon>
        <taxon>Geodiidae</taxon>
        <taxon>Geodia</taxon>
    </lineage>
</organism>
<protein>
    <submittedName>
        <fullName evidence="1">Uncharacterized protein</fullName>
    </submittedName>
</protein>
<gene>
    <name evidence="1" type="ORF">GBAR_LOCUS27568</name>
</gene>
<sequence length="62" mass="6989">MDTLSVTLASGLEDFHCIYSGGFQVTLTLVWLAIDNVTSRGGLGVPGYEERFLPERRERERE</sequence>
<evidence type="ECO:0000313" key="1">
    <source>
        <dbReference type="EMBL" id="CAI8050120.1"/>
    </source>
</evidence>
<accession>A0AA35TKT8</accession>
<comment type="caution">
    <text evidence="1">The sequence shown here is derived from an EMBL/GenBank/DDBJ whole genome shotgun (WGS) entry which is preliminary data.</text>
</comment>
<dbReference type="AlphaFoldDB" id="A0AA35TKT8"/>